<evidence type="ECO:0000256" key="1">
    <source>
        <dbReference type="SAM" id="MobiDB-lite"/>
    </source>
</evidence>
<gene>
    <name evidence="2" type="ORF">H2201_009197</name>
</gene>
<sequence length="411" mass="45975">MPPKRKDTPSAGEDTAFDPSEPEAKRKKLGKRLAFPRFEDGDVVVSLGSAGEDNLVLYRRDLSRMCEYFENFDETGWPERFILQPSADVSECRVTPVGKTPPEQHDQTELEHNGDPPHGMIIRPTGGDVAEHARRLNGIVFRLLYRAPVDFSTPDSKPSPAHVLRDVALLAASYGCIRHVKGELVSAIVTAGGVGGDFVRRNPCLLLEIACLLEDETIFVDALRHAAGRCPSLADEIRSVPADIARLVEDHANVLKRRVREVCCSLAVPPRTTLDLPTFIAWGFFHRYMVVSVFPRDPDSAEMFKSLAYLHGMRTGMELVETQQFGNILQSVDVIDRGLVQASNAVDLIHDDLREDHRQELDDLDKAFEETLNVKSVKTQLRQIVENAKLRLAPLFSGDKNADYFTFVKFE</sequence>
<evidence type="ECO:0008006" key="4">
    <source>
        <dbReference type="Google" id="ProtNLM"/>
    </source>
</evidence>
<organism evidence="2 3">
    <name type="scientific">Coniosporium apollinis</name>
    <dbReference type="NCBI Taxonomy" id="61459"/>
    <lineage>
        <taxon>Eukaryota</taxon>
        <taxon>Fungi</taxon>
        <taxon>Dikarya</taxon>
        <taxon>Ascomycota</taxon>
        <taxon>Pezizomycotina</taxon>
        <taxon>Dothideomycetes</taxon>
        <taxon>Dothideomycetes incertae sedis</taxon>
        <taxon>Coniosporium</taxon>
    </lineage>
</organism>
<dbReference type="EMBL" id="JAPDRL010000384">
    <property type="protein sequence ID" value="KAJ9652781.1"/>
    <property type="molecule type" value="Genomic_DNA"/>
</dbReference>
<feature type="non-terminal residue" evidence="2">
    <location>
        <position position="411"/>
    </location>
</feature>
<protein>
    <recommendedName>
        <fullName evidence="4">BTB domain-containing protein</fullName>
    </recommendedName>
</protein>
<dbReference type="Proteomes" id="UP001172684">
    <property type="component" value="Unassembled WGS sequence"/>
</dbReference>
<feature type="compositionally biased region" description="Basic and acidic residues" evidence="1">
    <location>
        <begin position="102"/>
        <end position="115"/>
    </location>
</feature>
<feature type="region of interest" description="Disordered" evidence="1">
    <location>
        <begin position="98"/>
        <end position="118"/>
    </location>
</feature>
<evidence type="ECO:0000313" key="2">
    <source>
        <dbReference type="EMBL" id="KAJ9652781.1"/>
    </source>
</evidence>
<reference evidence="2" key="1">
    <citation type="submission" date="2022-10" db="EMBL/GenBank/DDBJ databases">
        <title>Culturing micro-colonial fungi from biological soil crusts in the Mojave desert and describing Neophaeococcomyces mojavensis, and introducing the new genera and species Taxawa tesnikishii.</title>
        <authorList>
            <person name="Kurbessoian T."/>
            <person name="Stajich J.E."/>
        </authorList>
    </citation>
    <scope>NUCLEOTIDE SEQUENCE</scope>
    <source>
        <strain evidence="2">TK_1</strain>
    </source>
</reference>
<comment type="caution">
    <text evidence="2">The sequence shown here is derived from an EMBL/GenBank/DDBJ whole genome shotgun (WGS) entry which is preliminary data.</text>
</comment>
<proteinExistence type="predicted"/>
<keyword evidence="3" id="KW-1185">Reference proteome</keyword>
<evidence type="ECO:0000313" key="3">
    <source>
        <dbReference type="Proteomes" id="UP001172684"/>
    </source>
</evidence>
<name>A0ABQ9NGC2_9PEZI</name>
<feature type="region of interest" description="Disordered" evidence="1">
    <location>
        <begin position="1"/>
        <end position="28"/>
    </location>
</feature>
<accession>A0ABQ9NGC2</accession>